<reference evidence="3 4" key="1">
    <citation type="journal article" date="2019" name="Int. J. Syst. Evol. Microbiol.">
        <title>The Global Catalogue of Microorganisms (GCM) 10K type strain sequencing project: providing services to taxonomists for standard genome sequencing and annotation.</title>
        <authorList>
            <consortium name="The Broad Institute Genomics Platform"/>
            <consortium name="The Broad Institute Genome Sequencing Center for Infectious Disease"/>
            <person name="Wu L."/>
            <person name="Ma J."/>
        </authorList>
    </citation>
    <scope>NUCLEOTIDE SEQUENCE [LARGE SCALE GENOMIC DNA]</scope>
    <source>
        <strain evidence="3 4">JCM 14718</strain>
    </source>
</reference>
<feature type="domain" description="DUF5709" evidence="2">
    <location>
        <begin position="97"/>
        <end position="143"/>
    </location>
</feature>
<dbReference type="RefSeq" id="WP_279581814.1">
    <property type="nucleotide sequence ID" value="NZ_BAAANY010000039.1"/>
</dbReference>
<gene>
    <name evidence="3" type="ORF">GCM10009765_74750</name>
</gene>
<name>A0ABN2IZE5_9ACTN</name>
<evidence type="ECO:0000256" key="1">
    <source>
        <dbReference type="SAM" id="MobiDB-lite"/>
    </source>
</evidence>
<organism evidence="3 4">
    <name type="scientific">Fodinicola feengrottensis</name>
    <dbReference type="NCBI Taxonomy" id="435914"/>
    <lineage>
        <taxon>Bacteria</taxon>
        <taxon>Bacillati</taxon>
        <taxon>Actinomycetota</taxon>
        <taxon>Actinomycetes</taxon>
        <taxon>Mycobacteriales</taxon>
        <taxon>Fodinicola</taxon>
    </lineage>
</organism>
<evidence type="ECO:0000313" key="3">
    <source>
        <dbReference type="EMBL" id="GAA1714894.1"/>
    </source>
</evidence>
<feature type="compositionally biased region" description="Acidic residues" evidence="1">
    <location>
        <begin position="24"/>
        <end position="36"/>
    </location>
</feature>
<proteinExistence type="predicted"/>
<feature type="compositionally biased region" description="Acidic residues" evidence="1">
    <location>
        <begin position="73"/>
        <end position="98"/>
    </location>
</feature>
<dbReference type="EMBL" id="BAAANY010000039">
    <property type="protein sequence ID" value="GAA1714894.1"/>
    <property type="molecule type" value="Genomic_DNA"/>
</dbReference>
<dbReference type="Proteomes" id="UP001500618">
    <property type="component" value="Unassembled WGS sequence"/>
</dbReference>
<keyword evidence="4" id="KW-1185">Reference proteome</keyword>
<comment type="caution">
    <text evidence="3">The sequence shown here is derived from an EMBL/GenBank/DDBJ whole genome shotgun (WGS) entry which is preliminary data.</text>
</comment>
<sequence>MASEQNALPPDEDPDSGLLSPQESLDDDELGGDVDDGYSPPERPSELTAWGTTAREARGHEDVGRRLAREVPDVSDTDDSDGLGDSADTDGELIDDQVGDVRAGRLASPDDVSDDEPDYWARDVGIDGGGASAEEAAMHVIPESYEDRR</sequence>
<accession>A0ABN2IZE5</accession>
<feature type="region of interest" description="Disordered" evidence="1">
    <location>
        <begin position="1"/>
        <end position="128"/>
    </location>
</feature>
<protein>
    <submittedName>
        <fullName evidence="3">DUF5709 domain-containing protein</fullName>
    </submittedName>
</protein>
<dbReference type="InterPro" id="IPR043763">
    <property type="entry name" value="DUF5709"/>
</dbReference>
<dbReference type="Pfam" id="PF18970">
    <property type="entry name" value="DUF5709"/>
    <property type="match status" value="1"/>
</dbReference>
<evidence type="ECO:0000313" key="4">
    <source>
        <dbReference type="Proteomes" id="UP001500618"/>
    </source>
</evidence>
<evidence type="ECO:0000259" key="2">
    <source>
        <dbReference type="Pfam" id="PF18970"/>
    </source>
</evidence>
<feature type="compositionally biased region" description="Basic and acidic residues" evidence="1">
    <location>
        <begin position="55"/>
        <end position="72"/>
    </location>
</feature>